<organism evidence="18 19">
    <name type="scientific">Tripterygium wilfordii</name>
    <name type="common">Thunder God vine</name>
    <dbReference type="NCBI Taxonomy" id="458696"/>
    <lineage>
        <taxon>Eukaryota</taxon>
        <taxon>Viridiplantae</taxon>
        <taxon>Streptophyta</taxon>
        <taxon>Embryophyta</taxon>
        <taxon>Tracheophyta</taxon>
        <taxon>Spermatophyta</taxon>
        <taxon>Magnoliopsida</taxon>
        <taxon>eudicotyledons</taxon>
        <taxon>Gunneridae</taxon>
        <taxon>Pentapetalae</taxon>
        <taxon>rosids</taxon>
        <taxon>fabids</taxon>
        <taxon>Celastrales</taxon>
        <taxon>Celastraceae</taxon>
        <taxon>Tripterygium</taxon>
    </lineage>
</organism>
<comment type="pathway">
    <text evidence="3">Protein modification; protein ubiquitination.</text>
</comment>
<dbReference type="AlphaFoldDB" id="A0A7J7E0S7"/>
<evidence type="ECO:0000256" key="1">
    <source>
        <dbReference type="ARBA" id="ARBA00000900"/>
    </source>
</evidence>
<keyword evidence="19" id="KW-1185">Reference proteome</keyword>
<keyword evidence="5" id="KW-0808">Transferase</keyword>
<proteinExistence type="inferred from homology"/>
<dbReference type="FunCoup" id="A0A7J7E0S7">
    <property type="interactions" value="25"/>
</dbReference>
<dbReference type="EC" id="2.3.2.27" evidence="4"/>
<feature type="transmembrane region" description="Helical" evidence="16">
    <location>
        <begin position="27"/>
        <end position="53"/>
    </location>
</feature>
<dbReference type="InterPro" id="IPR013083">
    <property type="entry name" value="Znf_RING/FYVE/PHD"/>
</dbReference>
<keyword evidence="10" id="KW-0862">Zinc</keyword>
<sequence length="289" mass="31720">MGNDSSPDTIVAPEEPNGKGYELSGKIMLSAIVILFFVVILMVCLHLYARWYLSRARRRQLRRNRHRRTQLVFYVDPTNAQAGAGAVTQATRGLDASVLPSLPVFVFSSKTHPATQECAVCLSEFEENETGRILPKCNHSFHIECIDMWFHTHSTCPLCRSPVDTCPVPEVSVPVHEGDAAAAAAEQGSSSELCATCQHEGEQANGPSTSSFGDRRKRMDVRIEVPTRNASFGGESGTSSPASQSFRSPMSRMLSFTRILSRDRRSGFSPSVSCVGPTINEPDIERGRE</sequence>
<dbReference type="GO" id="GO:0061630">
    <property type="term" value="F:ubiquitin protein ligase activity"/>
    <property type="evidence" value="ECO:0007669"/>
    <property type="project" value="UniProtKB-EC"/>
</dbReference>
<feature type="domain" description="RING-type" evidence="17">
    <location>
        <begin position="118"/>
        <end position="160"/>
    </location>
</feature>
<evidence type="ECO:0000256" key="14">
    <source>
        <dbReference type="PROSITE-ProRule" id="PRU00175"/>
    </source>
</evidence>
<evidence type="ECO:0000256" key="4">
    <source>
        <dbReference type="ARBA" id="ARBA00012483"/>
    </source>
</evidence>
<dbReference type="CDD" id="cd16461">
    <property type="entry name" value="RING-H2_EL5-like"/>
    <property type="match status" value="1"/>
</dbReference>
<evidence type="ECO:0000313" key="18">
    <source>
        <dbReference type="EMBL" id="KAF5752187.1"/>
    </source>
</evidence>
<comment type="subcellular location">
    <subcellularLocation>
        <location evidence="2">Membrane</location>
        <topology evidence="2">Single-pass membrane protein</topology>
    </subcellularLocation>
</comment>
<dbReference type="EMBL" id="JAAARO010000001">
    <property type="protein sequence ID" value="KAF5752187.1"/>
    <property type="molecule type" value="Genomic_DNA"/>
</dbReference>
<name>A0A7J7E0S7_TRIWF</name>
<dbReference type="PANTHER" id="PTHR46913:SF1">
    <property type="entry name" value="RING-H2 FINGER PROTEIN ATL16"/>
    <property type="match status" value="1"/>
</dbReference>
<dbReference type="SUPFAM" id="SSF57850">
    <property type="entry name" value="RING/U-box"/>
    <property type="match status" value="1"/>
</dbReference>
<comment type="similarity">
    <text evidence="13">Belongs to the RING-type zinc finger family. ATL subfamily.</text>
</comment>
<keyword evidence="6 16" id="KW-0812">Transmembrane</keyword>
<evidence type="ECO:0000256" key="2">
    <source>
        <dbReference type="ARBA" id="ARBA00004167"/>
    </source>
</evidence>
<evidence type="ECO:0000256" key="9">
    <source>
        <dbReference type="ARBA" id="ARBA00022786"/>
    </source>
</evidence>
<dbReference type="PROSITE" id="PS50089">
    <property type="entry name" value="ZF_RING_2"/>
    <property type="match status" value="1"/>
</dbReference>
<keyword evidence="12 16" id="KW-0472">Membrane</keyword>
<evidence type="ECO:0000256" key="16">
    <source>
        <dbReference type="SAM" id="Phobius"/>
    </source>
</evidence>
<feature type="compositionally biased region" description="Polar residues" evidence="15">
    <location>
        <begin position="237"/>
        <end position="248"/>
    </location>
</feature>
<dbReference type="InterPro" id="IPR001841">
    <property type="entry name" value="Znf_RING"/>
</dbReference>
<protein>
    <recommendedName>
        <fullName evidence="4">RING-type E3 ubiquitin transferase</fullName>
        <ecNumber evidence="4">2.3.2.27</ecNumber>
    </recommendedName>
</protein>
<evidence type="ECO:0000256" key="12">
    <source>
        <dbReference type="ARBA" id="ARBA00023136"/>
    </source>
</evidence>
<evidence type="ECO:0000256" key="15">
    <source>
        <dbReference type="SAM" id="MobiDB-lite"/>
    </source>
</evidence>
<evidence type="ECO:0000256" key="6">
    <source>
        <dbReference type="ARBA" id="ARBA00022692"/>
    </source>
</evidence>
<dbReference type="Pfam" id="PF13639">
    <property type="entry name" value="zf-RING_2"/>
    <property type="match status" value="1"/>
</dbReference>
<comment type="caution">
    <text evidence="18">The sequence shown here is derived from an EMBL/GenBank/DDBJ whole genome shotgun (WGS) entry which is preliminary data.</text>
</comment>
<evidence type="ECO:0000256" key="7">
    <source>
        <dbReference type="ARBA" id="ARBA00022723"/>
    </source>
</evidence>
<dbReference type="GO" id="GO:0016567">
    <property type="term" value="P:protein ubiquitination"/>
    <property type="evidence" value="ECO:0007669"/>
    <property type="project" value="InterPro"/>
</dbReference>
<evidence type="ECO:0000256" key="13">
    <source>
        <dbReference type="ARBA" id="ARBA00024209"/>
    </source>
</evidence>
<feature type="region of interest" description="Disordered" evidence="15">
    <location>
        <begin position="225"/>
        <end position="289"/>
    </location>
</feature>
<dbReference type="Gene3D" id="3.30.40.10">
    <property type="entry name" value="Zinc/RING finger domain, C3HC4 (zinc finger)"/>
    <property type="match status" value="1"/>
</dbReference>
<evidence type="ECO:0000259" key="17">
    <source>
        <dbReference type="PROSITE" id="PS50089"/>
    </source>
</evidence>
<keyword evidence="9" id="KW-0833">Ubl conjugation pathway</keyword>
<dbReference type="OrthoDB" id="8062037at2759"/>
<comment type="catalytic activity">
    <reaction evidence="1">
        <text>S-ubiquitinyl-[E2 ubiquitin-conjugating enzyme]-L-cysteine + [acceptor protein]-L-lysine = [E2 ubiquitin-conjugating enzyme]-L-cysteine + N(6)-ubiquitinyl-[acceptor protein]-L-lysine.</text>
        <dbReference type="EC" id="2.3.2.27"/>
    </reaction>
</comment>
<dbReference type="PANTHER" id="PTHR46913">
    <property type="entry name" value="RING-H2 FINGER PROTEIN ATL16"/>
    <property type="match status" value="1"/>
</dbReference>
<evidence type="ECO:0000256" key="3">
    <source>
        <dbReference type="ARBA" id="ARBA00004906"/>
    </source>
</evidence>
<dbReference type="InterPro" id="IPR044600">
    <property type="entry name" value="ATL1/ATL16-like"/>
</dbReference>
<dbReference type="SMART" id="SM00184">
    <property type="entry name" value="RING"/>
    <property type="match status" value="1"/>
</dbReference>
<keyword evidence="7" id="KW-0479">Metal-binding</keyword>
<gene>
    <name evidence="18" type="ORF">HS088_TW01G00094</name>
</gene>
<accession>A0A7J7E0S7</accession>
<dbReference type="GO" id="GO:0016020">
    <property type="term" value="C:membrane"/>
    <property type="evidence" value="ECO:0007669"/>
    <property type="project" value="UniProtKB-SubCell"/>
</dbReference>
<keyword evidence="11 16" id="KW-1133">Transmembrane helix</keyword>
<dbReference type="FunFam" id="3.30.40.10:FF:000475">
    <property type="entry name" value="RING-H2 finger protein ATL3"/>
    <property type="match status" value="1"/>
</dbReference>
<evidence type="ECO:0000313" key="19">
    <source>
        <dbReference type="Proteomes" id="UP000593562"/>
    </source>
</evidence>
<evidence type="ECO:0000256" key="11">
    <source>
        <dbReference type="ARBA" id="ARBA00022989"/>
    </source>
</evidence>
<evidence type="ECO:0000256" key="8">
    <source>
        <dbReference type="ARBA" id="ARBA00022771"/>
    </source>
</evidence>
<dbReference type="InParanoid" id="A0A7J7E0S7"/>
<evidence type="ECO:0000256" key="10">
    <source>
        <dbReference type="ARBA" id="ARBA00022833"/>
    </source>
</evidence>
<reference evidence="18 19" key="1">
    <citation type="journal article" date="2020" name="Nat. Commun.">
        <title>Genome of Tripterygium wilfordii and identification of cytochrome P450 involved in triptolide biosynthesis.</title>
        <authorList>
            <person name="Tu L."/>
            <person name="Su P."/>
            <person name="Zhang Z."/>
            <person name="Gao L."/>
            <person name="Wang J."/>
            <person name="Hu T."/>
            <person name="Zhou J."/>
            <person name="Zhang Y."/>
            <person name="Zhao Y."/>
            <person name="Liu Y."/>
            <person name="Song Y."/>
            <person name="Tong Y."/>
            <person name="Lu Y."/>
            <person name="Yang J."/>
            <person name="Xu C."/>
            <person name="Jia M."/>
            <person name="Peters R.J."/>
            <person name="Huang L."/>
            <person name="Gao W."/>
        </authorList>
    </citation>
    <scope>NUCLEOTIDE SEQUENCE [LARGE SCALE GENOMIC DNA]</scope>
    <source>
        <strain evidence="19">cv. XIE 37</strain>
        <tissue evidence="18">Leaf</tissue>
    </source>
</reference>
<dbReference type="GO" id="GO:0008270">
    <property type="term" value="F:zinc ion binding"/>
    <property type="evidence" value="ECO:0007669"/>
    <property type="project" value="UniProtKB-KW"/>
</dbReference>
<evidence type="ECO:0000256" key="5">
    <source>
        <dbReference type="ARBA" id="ARBA00022679"/>
    </source>
</evidence>
<dbReference type="Proteomes" id="UP000593562">
    <property type="component" value="Unassembled WGS sequence"/>
</dbReference>
<keyword evidence="8 14" id="KW-0863">Zinc-finger</keyword>